<dbReference type="OrthoDB" id="8289627at2"/>
<sequence length="46" mass="5039">MPAGCQSKKTLALQIGQSSAVVTFILKLDQFRPWPETYPVALPPPL</sequence>
<proteinExistence type="predicted"/>
<gene>
    <name evidence="1" type="ORF">At1D1609_13815</name>
    <name evidence="2" type="ORF">CFBP7129_05190</name>
</gene>
<protein>
    <submittedName>
        <fullName evidence="1">Uncharacterized protein</fullName>
    </submittedName>
</protein>
<dbReference type="Proteomes" id="UP000237717">
    <property type="component" value="Chromosome I"/>
</dbReference>
<reference evidence="1 3" key="1">
    <citation type="submission" date="2018-02" db="EMBL/GenBank/DDBJ databases">
        <title>Complete genome sequence of Agrobacterium tumefaciens 1D1609.</title>
        <authorList>
            <person name="Cho S.-T."/>
            <person name="Haryono M."/>
            <person name="Chang H.-H."/>
            <person name="Santos M.N."/>
            <person name="Lai E.-M."/>
            <person name="Kuo C.-H."/>
        </authorList>
    </citation>
    <scope>NUCLEOTIDE SEQUENCE [LARGE SCALE GENOMIC DNA]</scope>
    <source>
        <strain evidence="1 3">1D1609</strain>
    </source>
</reference>
<name>A0A2L2LAQ5_AGRTU</name>
<accession>A0A2L2LAQ5</accession>
<evidence type="ECO:0000313" key="1">
    <source>
        <dbReference type="EMBL" id="AVH41435.1"/>
    </source>
</evidence>
<reference evidence="2 4" key="2">
    <citation type="submission" date="2019-04" db="EMBL/GenBank/DDBJ databases">
        <title>Complete genome sequence of Agrobacterium tumefaciens CFBP7129.</title>
        <authorList>
            <person name="Haryono M."/>
            <person name="Lin Y.-C."/>
            <person name="Lai E.-M."/>
            <person name="Kuo C.-H."/>
        </authorList>
    </citation>
    <scope>NUCLEOTIDE SEQUENCE [LARGE SCALE GENOMIC DNA]</scope>
    <source>
        <strain evidence="2 4">CFBP7129</strain>
    </source>
</reference>
<evidence type="ECO:0000313" key="2">
    <source>
        <dbReference type="EMBL" id="QCL93643.1"/>
    </source>
</evidence>
<dbReference type="AlphaFoldDB" id="A0A2L2LAQ5"/>
<dbReference type="EMBL" id="CP026924">
    <property type="protein sequence ID" value="AVH41435.1"/>
    <property type="molecule type" value="Genomic_DNA"/>
</dbReference>
<dbReference type="EMBL" id="CP039922">
    <property type="protein sequence ID" value="QCL93643.1"/>
    <property type="molecule type" value="Genomic_DNA"/>
</dbReference>
<evidence type="ECO:0000313" key="4">
    <source>
        <dbReference type="Proteomes" id="UP000298649"/>
    </source>
</evidence>
<organism evidence="1 3">
    <name type="scientific">Agrobacterium tumefaciens</name>
    <dbReference type="NCBI Taxonomy" id="358"/>
    <lineage>
        <taxon>Bacteria</taxon>
        <taxon>Pseudomonadati</taxon>
        <taxon>Pseudomonadota</taxon>
        <taxon>Alphaproteobacteria</taxon>
        <taxon>Hyphomicrobiales</taxon>
        <taxon>Rhizobiaceae</taxon>
        <taxon>Rhizobium/Agrobacterium group</taxon>
        <taxon>Agrobacterium</taxon>
        <taxon>Agrobacterium tumefaciens complex</taxon>
    </lineage>
</organism>
<evidence type="ECO:0000313" key="3">
    <source>
        <dbReference type="Proteomes" id="UP000237717"/>
    </source>
</evidence>
<dbReference type="Proteomes" id="UP000298649">
    <property type="component" value="Chromosome circular"/>
</dbReference>